<keyword evidence="1" id="KW-0472">Membrane</keyword>
<proteinExistence type="predicted"/>
<dbReference type="Proteomes" id="UP000215185">
    <property type="component" value="Chromosome 1"/>
</dbReference>
<dbReference type="KEGG" id="smen:SAMEA4412692_1057"/>
<dbReference type="Pfam" id="PF11772">
    <property type="entry name" value="EpuA"/>
    <property type="match status" value="1"/>
</dbReference>
<evidence type="ECO:0000313" key="2">
    <source>
        <dbReference type="EMBL" id="SNU88431.1"/>
    </source>
</evidence>
<dbReference type="AlphaFoldDB" id="A0A239SSH1"/>
<accession>A0A239SSH1</accession>
<keyword evidence="3" id="KW-1185">Reference proteome</keyword>
<name>A0A239SSH1_9STRE</name>
<reference evidence="2 3" key="1">
    <citation type="submission" date="2017-06" db="EMBL/GenBank/DDBJ databases">
        <authorList>
            <consortium name="Pathogen Informatics"/>
        </authorList>
    </citation>
    <scope>NUCLEOTIDE SEQUENCE [LARGE SCALE GENOMIC DNA]</scope>
    <source>
        <strain evidence="2 3">NCTC13788</strain>
    </source>
</reference>
<dbReference type="InterPro" id="IPR024596">
    <property type="entry name" value="RNApol_su_b/EpuA"/>
</dbReference>
<dbReference type="STRING" id="1123308.GCA_000380085_01404"/>
<keyword evidence="1" id="KW-1133">Transmembrane helix</keyword>
<evidence type="ECO:0000256" key="1">
    <source>
        <dbReference type="SAM" id="Phobius"/>
    </source>
</evidence>
<keyword evidence="1" id="KW-0812">Transmembrane</keyword>
<organism evidence="2 3">
    <name type="scientific">Streptococcus merionis</name>
    <dbReference type="NCBI Taxonomy" id="400065"/>
    <lineage>
        <taxon>Bacteria</taxon>
        <taxon>Bacillati</taxon>
        <taxon>Bacillota</taxon>
        <taxon>Bacilli</taxon>
        <taxon>Lactobacillales</taxon>
        <taxon>Streptococcaceae</taxon>
        <taxon>Streptococcus</taxon>
    </lineage>
</organism>
<evidence type="ECO:0000313" key="3">
    <source>
        <dbReference type="Proteomes" id="UP000215185"/>
    </source>
</evidence>
<feature type="transmembrane region" description="Helical" evidence="1">
    <location>
        <begin position="30"/>
        <end position="55"/>
    </location>
</feature>
<dbReference type="eggNOG" id="ENOG5033DQZ">
    <property type="taxonomic scope" value="Bacteria"/>
</dbReference>
<dbReference type="EMBL" id="LT906439">
    <property type="protein sequence ID" value="SNU88431.1"/>
    <property type="molecule type" value="Genomic_DNA"/>
</dbReference>
<protein>
    <submittedName>
        <fullName evidence="2">Competence associated protein</fullName>
    </submittedName>
</protein>
<gene>
    <name evidence="2" type="primary">epuA</name>
    <name evidence="2" type="ORF">SAMEA4412692_01057</name>
</gene>
<sequence length="80" mass="8977">MSALRRTSLHKISSFSRRKSKGSQYVLQRLFILALVILACLLLFALGLMIGYGVIGDGDSMWSILSPSKWQELIGKFTEK</sequence>